<reference evidence="5 6" key="1">
    <citation type="submission" date="2018-08" db="EMBL/GenBank/DDBJ databases">
        <title>Genomic Encyclopedia of Archaeal and Bacterial Type Strains, Phase II (KMG-II): from individual species to whole genera.</title>
        <authorList>
            <person name="Goeker M."/>
        </authorList>
    </citation>
    <scope>NUCLEOTIDE SEQUENCE [LARGE SCALE GENOMIC DNA]</scope>
    <source>
        <strain evidence="5 6">DSM 17099</strain>
    </source>
</reference>
<evidence type="ECO:0000256" key="2">
    <source>
        <dbReference type="ARBA" id="ARBA00022801"/>
    </source>
</evidence>
<dbReference type="InterPro" id="IPR020476">
    <property type="entry name" value="Nudix_hydrolase"/>
</dbReference>
<dbReference type="PROSITE" id="PS51462">
    <property type="entry name" value="NUDIX"/>
    <property type="match status" value="1"/>
</dbReference>
<evidence type="ECO:0000256" key="3">
    <source>
        <dbReference type="RuleBase" id="RU003476"/>
    </source>
</evidence>
<dbReference type="PANTHER" id="PTHR43046:SF14">
    <property type="entry name" value="MUTT_NUDIX FAMILY PROTEIN"/>
    <property type="match status" value="1"/>
</dbReference>
<proteinExistence type="inferred from homology"/>
<dbReference type="InterPro" id="IPR000086">
    <property type="entry name" value="NUDIX_hydrolase_dom"/>
</dbReference>
<evidence type="ECO:0000259" key="4">
    <source>
        <dbReference type="PROSITE" id="PS51462"/>
    </source>
</evidence>
<dbReference type="Pfam" id="PF00293">
    <property type="entry name" value="NUDIX"/>
    <property type="match status" value="1"/>
</dbReference>
<name>A0A3D9XAA9_PARVE</name>
<dbReference type="EMBL" id="QTUJ01000004">
    <property type="protein sequence ID" value="REF67497.1"/>
    <property type="molecule type" value="Genomic_DNA"/>
</dbReference>
<dbReference type="InterPro" id="IPR020084">
    <property type="entry name" value="NUDIX_hydrolase_CS"/>
</dbReference>
<keyword evidence="2 3" id="KW-0378">Hydrolase</keyword>
<dbReference type="PANTHER" id="PTHR43046">
    <property type="entry name" value="GDP-MANNOSE MANNOSYL HYDROLASE"/>
    <property type="match status" value="1"/>
</dbReference>
<dbReference type="Gene3D" id="3.90.79.10">
    <property type="entry name" value="Nucleoside Triphosphate Pyrophosphohydrolase"/>
    <property type="match status" value="1"/>
</dbReference>
<dbReference type="SUPFAM" id="SSF55811">
    <property type="entry name" value="Nudix"/>
    <property type="match status" value="1"/>
</dbReference>
<feature type="domain" description="Nudix hydrolase" evidence="4">
    <location>
        <begin position="15"/>
        <end position="144"/>
    </location>
</feature>
<dbReference type="RefSeq" id="WP_116223062.1">
    <property type="nucleotide sequence ID" value="NZ_CP038197.1"/>
</dbReference>
<accession>A0A3D9XAA9</accession>
<comment type="cofactor">
    <cofactor evidence="1">
        <name>Mg(2+)</name>
        <dbReference type="ChEBI" id="CHEBI:18420"/>
    </cofactor>
</comment>
<dbReference type="GO" id="GO:0016787">
    <property type="term" value="F:hydrolase activity"/>
    <property type="evidence" value="ECO:0007669"/>
    <property type="project" value="UniProtKB-KW"/>
</dbReference>
<sequence length="146" mass="16297">MIPRFGSPPGRRAYRLRPGAYGLLIRDGAALLTFQQAPQPEFQLPGGGIDPGESPLAALHREVREETGWSIGNPRRFGAYRRFCHMPDYGFWAEKLCTLWLARPVARLGAPAEPGHEAHWVPLRQVVELLPDPGSRALVRAALRRI</sequence>
<dbReference type="InterPro" id="IPR015797">
    <property type="entry name" value="NUDIX_hydrolase-like_dom_sf"/>
</dbReference>
<organism evidence="5 6">
    <name type="scientific">Paracoccus versutus</name>
    <name type="common">Thiobacillus versutus</name>
    <dbReference type="NCBI Taxonomy" id="34007"/>
    <lineage>
        <taxon>Bacteria</taxon>
        <taxon>Pseudomonadati</taxon>
        <taxon>Pseudomonadota</taxon>
        <taxon>Alphaproteobacteria</taxon>
        <taxon>Rhodobacterales</taxon>
        <taxon>Paracoccaceae</taxon>
        <taxon>Paracoccus</taxon>
    </lineage>
</organism>
<dbReference type="Proteomes" id="UP000256941">
    <property type="component" value="Unassembled WGS sequence"/>
</dbReference>
<dbReference type="PROSITE" id="PS00893">
    <property type="entry name" value="NUDIX_BOX"/>
    <property type="match status" value="1"/>
</dbReference>
<protein>
    <submittedName>
        <fullName evidence="5">8-oxo-dGTP diphosphatase</fullName>
    </submittedName>
</protein>
<comment type="similarity">
    <text evidence="3">Belongs to the Nudix hydrolase family.</text>
</comment>
<comment type="caution">
    <text evidence="5">The sequence shown here is derived from an EMBL/GenBank/DDBJ whole genome shotgun (WGS) entry which is preliminary data.</text>
</comment>
<gene>
    <name evidence="5" type="ORF">BDD41_4524</name>
</gene>
<evidence type="ECO:0000256" key="1">
    <source>
        <dbReference type="ARBA" id="ARBA00001946"/>
    </source>
</evidence>
<dbReference type="PRINTS" id="PR00502">
    <property type="entry name" value="NUDIXFAMILY"/>
</dbReference>
<evidence type="ECO:0000313" key="6">
    <source>
        <dbReference type="Proteomes" id="UP000256941"/>
    </source>
</evidence>
<evidence type="ECO:0000313" key="5">
    <source>
        <dbReference type="EMBL" id="REF67497.1"/>
    </source>
</evidence>
<dbReference type="AlphaFoldDB" id="A0A3D9XAA9"/>